<feature type="compositionally biased region" description="Low complexity" evidence="1">
    <location>
        <begin position="1"/>
        <end position="10"/>
    </location>
</feature>
<name>C6HPW6_AJECH</name>
<evidence type="ECO:0000256" key="1">
    <source>
        <dbReference type="SAM" id="MobiDB-lite"/>
    </source>
</evidence>
<organism evidence="2 3">
    <name type="scientific">Ajellomyces capsulatus (strain H143)</name>
    <name type="common">Darling's disease fungus</name>
    <name type="synonym">Histoplasma capsulatum</name>
    <dbReference type="NCBI Taxonomy" id="544712"/>
    <lineage>
        <taxon>Eukaryota</taxon>
        <taxon>Fungi</taxon>
        <taxon>Dikarya</taxon>
        <taxon>Ascomycota</taxon>
        <taxon>Pezizomycotina</taxon>
        <taxon>Eurotiomycetes</taxon>
        <taxon>Eurotiomycetidae</taxon>
        <taxon>Onygenales</taxon>
        <taxon>Ajellomycetaceae</taxon>
        <taxon>Histoplasma</taxon>
    </lineage>
</organism>
<proteinExistence type="predicted"/>
<protein>
    <submittedName>
        <fullName evidence="2">Uncharacterized protein</fullName>
    </submittedName>
</protein>
<dbReference type="AlphaFoldDB" id="C6HPW6"/>
<sequence length="104" mass="11750">MHSQPPLESLPRPEERGSISSAALDKPAEGRRMSPRRIVKGHRQALASVDLLKRHGYRGTSTNRGWAANPLERTESSLLSDEPRTLYPTFVTSWNEEFGVRHTE</sequence>
<dbReference type="HOGENOM" id="CLU_2249328_0_0_1"/>
<feature type="region of interest" description="Disordered" evidence="1">
    <location>
        <begin position="1"/>
        <end position="39"/>
    </location>
</feature>
<evidence type="ECO:0000313" key="3">
    <source>
        <dbReference type="Proteomes" id="UP000002624"/>
    </source>
</evidence>
<dbReference type="EMBL" id="GG692434">
    <property type="protein sequence ID" value="EER37577.1"/>
    <property type="molecule type" value="Genomic_DNA"/>
</dbReference>
<dbReference type="VEuPathDB" id="FungiDB:HCDG_08247"/>
<accession>C6HPW6</accession>
<gene>
    <name evidence="2" type="ORF">HCDG_08247</name>
</gene>
<reference evidence="3" key="1">
    <citation type="submission" date="2009-05" db="EMBL/GenBank/DDBJ databases">
        <title>The genome sequence of Ajellomyces capsulatus strain H143.</title>
        <authorList>
            <person name="Champion M."/>
            <person name="Cuomo C.A."/>
            <person name="Ma L.-J."/>
            <person name="Henn M.R."/>
            <person name="Sil A."/>
            <person name="Goldman B."/>
            <person name="Young S.K."/>
            <person name="Kodira C.D."/>
            <person name="Zeng Q."/>
            <person name="Koehrsen M."/>
            <person name="Alvarado L."/>
            <person name="Berlin A.M."/>
            <person name="Borenstein D."/>
            <person name="Chen Z."/>
            <person name="Engels R."/>
            <person name="Freedman E."/>
            <person name="Gellesch M."/>
            <person name="Goldberg J."/>
            <person name="Griggs A."/>
            <person name="Gujja S."/>
            <person name="Heiman D.I."/>
            <person name="Hepburn T.A."/>
            <person name="Howarth C."/>
            <person name="Jen D."/>
            <person name="Larson L."/>
            <person name="Lewis B."/>
            <person name="Mehta T."/>
            <person name="Park D."/>
            <person name="Pearson M."/>
            <person name="Roberts A."/>
            <person name="Saif S."/>
            <person name="Shea T.D."/>
            <person name="Shenoy N."/>
            <person name="Sisk P."/>
            <person name="Stolte C."/>
            <person name="Sykes S."/>
            <person name="Walk T."/>
            <person name="White J."/>
            <person name="Yandava C."/>
            <person name="Klein B."/>
            <person name="McEwen J.G."/>
            <person name="Puccia R."/>
            <person name="Goldman G.H."/>
            <person name="Felipe M.S."/>
            <person name="Nino-Vega G."/>
            <person name="San-Blas G."/>
            <person name="Taylor J.W."/>
            <person name="Mendoza L."/>
            <person name="Galagan J.E."/>
            <person name="Nusbaum C."/>
            <person name="Birren B.W."/>
        </authorList>
    </citation>
    <scope>NUCLEOTIDE SEQUENCE [LARGE SCALE GENOMIC DNA]</scope>
    <source>
        <strain evidence="3">H143</strain>
    </source>
</reference>
<evidence type="ECO:0000313" key="2">
    <source>
        <dbReference type="EMBL" id="EER37577.1"/>
    </source>
</evidence>
<dbReference type="Proteomes" id="UP000002624">
    <property type="component" value="Unassembled WGS sequence"/>
</dbReference>